<evidence type="ECO:0000313" key="2">
    <source>
        <dbReference type="EMBL" id="MDY7231336.1"/>
    </source>
</evidence>
<comment type="caution">
    <text evidence="2">The sequence shown here is derived from an EMBL/GenBank/DDBJ whole genome shotgun (WGS) entry which is preliminary data.</text>
</comment>
<feature type="compositionally biased region" description="Basic residues" evidence="1">
    <location>
        <begin position="155"/>
        <end position="168"/>
    </location>
</feature>
<feature type="compositionally biased region" description="Polar residues" evidence="1">
    <location>
        <begin position="65"/>
        <end position="84"/>
    </location>
</feature>
<dbReference type="EMBL" id="JAXIVS010000014">
    <property type="protein sequence ID" value="MDY7231336.1"/>
    <property type="molecule type" value="Genomic_DNA"/>
</dbReference>
<dbReference type="RefSeq" id="WP_321550048.1">
    <property type="nucleotide sequence ID" value="NZ_JAXIVS010000014.1"/>
</dbReference>
<sequence>MASIRRGLVDTVKKAAAKVSKRGVQVAAKAGTRGARALVETTAVAVKTVDKIQEKIGRGPRKPSISKQTPVSRNAEATSAPPSTSREDSVSAKPRRTSAERVAETPAAKPRRTTPQRGAEATQPVPMRETGRKTMASEAPAPKRAKAPQPQQKQFKVKRGQKHLHSGR</sequence>
<organism evidence="2 3">
    <name type="scientific">Hyalangium rubrum</name>
    <dbReference type="NCBI Taxonomy" id="3103134"/>
    <lineage>
        <taxon>Bacteria</taxon>
        <taxon>Pseudomonadati</taxon>
        <taxon>Myxococcota</taxon>
        <taxon>Myxococcia</taxon>
        <taxon>Myxococcales</taxon>
        <taxon>Cystobacterineae</taxon>
        <taxon>Archangiaceae</taxon>
        <taxon>Hyalangium</taxon>
    </lineage>
</organism>
<gene>
    <name evidence="2" type="ORF">SYV04_33405</name>
</gene>
<keyword evidence="3" id="KW-1185">Reference proteome</keyword>
<protein>
    <submittedName>
        <fullName evidence="2">Uncharacterized protein</fullName>
    </submittedName>
</protein>
<name>A0ABU5HCY9_9BACT</name>
<dbReference type="Proteomes" id="UP001291309">
    <property type="component" value="Unassembled WGS sequence"/>
</dbReference>
<evidence type="ECO:0000313" key="3">
    <source>
        <dbReference type="Proteomes" id="UP001291309"/>
    </source>
</evidence>
<evidence type="ECO:0000256" key="1">
    <source>
        <dbReference type="SAM" id="MobiDB-lite"/>
    </source>
</evidence>
<accession>A0ABU5HCY9</accession>
<reference evidence="2 3" key="1">
    <citation type="submission" date="2023-12" db="EMBL/GenBank/DDBJ databases">
        <title>the genome sequence of Hyalangium sp. s54d21.</title>
        <authorList>
            <person name="Zhang X."/>
        </authorList>
    </citation>
    <scope>NUCLEOTIDE SEQUENCE [LARGE SCALE GENOMIC DNA]</scope>
    <source>
        <strain evidence="3">s54d21</strain>
    </source>
</reference>
<proteinExistence type="predicted"/>
<feature type="region of interest" description="Disordered" evidence="1">
    <location>
        <begin position="49"/>
        <end position="168"/>
    </location>
</feature>
<feature type="compositionally biased region" description="Low complexity" evidence="1">
    <location>
        <begin position="139"/>
        <end position="154"/>
    </location>
</feature>